<protein>
    <submittedName>
        <fullName evidence="2">Uncharacterized protein</fullName>
    </submittedName>
</protein>
<feature type="region of interest" description="Disordered" evidence="1">
    <location>
        <begin position="48"/>
        <end position="70"/>
    </location>
</feature>
<accession>A0AAV2NMF2</accession>
<feature type="compositionally biased region" description="Basic and acidic residues" evidence="1">
    <location>
        <begin position="53"/>
        <end position="70"/>
    </location>
</feature>
<gene>
    <name evidence="2" type="ORF">LPLAT_LOCUS6614</name>
</gene>
<dbReference type="AlphaFoldDB" id="A0AAV2NMF2"/>
<dbReference type="Proteomes" id="UP001497644">
    <property type="component" value="Chromosome 2"/>
</dbReference>
<keyword evidence="3" id="KW-1185">Reference proteome</keyword>
<organism evidence="2 3">
    <name type="scientific">Lasius platythorax</name>
    <dbReference type="NCBI Taxonomy" id="488582"/>
    <lineage>
        <taxon>Eukaryota</taxon>
        <taxon>Metazoa</taxon>
        <taxon>Ecdysozoa</taxon>
        <taxon>Arthropoda</taxon>
        <taxon>Hexapoda</taxon>
        <taxon>Insecta</taxon>
        <taxon>Pterygota</taxon>
        <taxon>Neoptera</taxon>
        <taxon>Endopterygota</taxon>
        <taxon>Hymenoptera</taxon>
        <taxon>Apocrita</taxon>
        <taxon>Aculeata</taxon>
        <taxon>Formicoidea</taxon>
        <taxon>Formicidae</taxon>
        <taxon>Formicinae</taxon>
        <taxon>Lasius</taxon>
        <taxon>Lasius</taxon>
    </lineage>
</organism>
<name>A0AAV2NMF2_9HYME</name>
<evidence type="ECO:0000256" key="1">
    <source>
        <dbReference type="SAM" id="MobiDB-lite"/>
    </source>
</evidence>
<sequence length="70" mass="8286">MWRDAHRHRIGGGIGSGVTPVSRCAEYFRDEHARRDYRNMRVKRTLPSRTTVVKHEGTTKGERIEHRREE</sequence>
<dbReference type="EMBL" id="OZ034825">
    <property type="protein sequence ID" value="CAL1680622.1"/>
    <property type="molecule type" value="Genomic_DNA"/>
</dbReference>
<evidence type="ECO:0000313" key="2">
    <source>
        <dbReference type="EMBL" id="CAL1680622.1"/>
    </source>
</evidence>
<proteinExistence type="predicted"/>
<reference evidence="2" key="1">
    <citation type="submission" date="2024-04" db="EMBL/GenBank/DDBJ databases">
        <authorList>
            <consortium name="Molecular Ecology Group"/>
        </authorList>
    </citation>
    <scope>NUCLEOTIDE SEQUENCE</scope>
</reference>
<evidence type="ECO:0000313" key="3">
    <source>
        <dbReference type="Proteomes" id="UP001497644"/>
    </source>
</evidence>